<dbReference type="AlphaFoldDB" id="A0A1J5S381"/>
<dbReference type="InterPro" id="IPR011486">
    <property type="entry name" value="BBP2"/>
</dbReference>
<protein>
    <recommendedName>
        <fullName evidence="2">Phosphate-selective porin O and P</fullName>
    </recommendedName>
</protein>
<name>A0A1J5S381_9ZZZZ</name>
<accession>A0A1J5S381</accession>
<dbReference type="Gene3D" id="2.40.160.10">
    <property type="entry name" value="Porin"/>
    <property type="match status" value="1"/>
</dbReference>
<evidence type="ECO:0000313" key="1">
    <source>
        <dbReference type="EMBL" id="OIR02475.1"/>
    </source>
</evidence>
<evidence type="ECO:0008006" key="2">
    <source>
        <dbReference type="Google" id="ProtNLM"/>
    </source>
</evidence>
<dbReference type="InterPro" id="IPR023614">
    <property type="entry name" value="Porin_dom_sf"/>
</dbReference>
<dbReference type="EMBL" id="MLJW01000074">
    <property type="protein sequence ID" value="OIR02475.1"/>
    <property type="molecule type" value="Genomic_DNA"/>
</dbReference>
<dbReference type="SUPFAM" id="SSF56935">
    <property type="entry name" value="Porins"/>
    <property type="match status" value="1"/>
</dbReference>
<organism evidence="1">
    <name type="scientific">mine drainage metagenome</name>
    <dbReference type="NCBI Taxonomy" id="410659"/>
    <lineage>
        <taxon>unclassified sequences</taxon>
        <taxon>metagenomes</taxon>
        <taxon>ecological metagenomes</taxon>
    </lineage>
</organism>
<dbReference type="Pfam" id="PF07642">
    <property type="entry name" value="BBP2"/>
    <property type="match status" value="1"/>
</dbReference>
<proteinExistence type="predicted"/>
<comment type="caution">
    <text evidence="1">The sequence shown here is derived from an EMBL/GenBank/DDBJ whole genome shotgun (WGS) entry which is preliminary data.</text>
</comment>
<gene>
    <name evidence="1" type="ORF">GALL_154260</name>
</gene>
<sequence length="343" mass="38734">MHLFNKCCLSALLIISVITPAWAGEYHLGEGYSVGDINIAGYVNVVAEAPHDGKTQVVGDDLSLFVSGRFNRYLNPFIEAEFTSATLWHQSSTVLSDNHPVFVLERLYNDSNLTDNLTLRIGKMLSPIGEWNTIHASPLVWTTTRPMTTYRSFPEYTSGVGLNYSSQNTLLPDLQLFWQPDGEIRARPRDLVTREYEHTEGVHLNWAIGLTDKVGVTLQHADIKDSNEDQTLLGFNFRKTLGKFQFETEATHTHVNGSNPARVRDDEWGAYLLGGYAINDKWSTMLRYEYFADRQVSQGSRNALVGLVWRPDPAIFWKLEYVKQDGARLNIGTGIYASFSVLF</sequence>
<reference evidence="1" key="1">
    <citation type="submission" date="2016-10" db="EMBL/GenBank/DDBJ databases">
        <title>Sequence of Gallionella enrichment culture.</title>
        <authorList>
            <person name="Poehlein A."/>
            <person name="Muehling M."/>
            <person name="Daniel R."/>
        </authorList>
    </citation>
    <scope>NUCLEOTIDE SEQUENCE</scope>
</reference>